<organism evidence="3 4">
    <name type="scientific">Pseudomonas syringae pv. delphinii</name>
    <dbReference type="NCBI Taxonomy" id="192088"/>
    <lineage>
        <taxon>Bacteria</taxon>
        <taxon>Pseudomonadati</taxon>
        <taxon>Pseudomonadota</taxon>
        <taxon>Gammaproteobacteria</taxon>
        <taxon>Pseudomonadales</taxon>
        <taxon>Pseudomonadaceae</taxon>
        <taxon>Pseudomonas</taxon>
    </lineage>
</organism>
<evidence type="ECO:0000256" key="2">
    <source>
        <dbReference type="SAM" id="Phobius"/>
    </source>
</evidence>
<feature type="transmembrane region" description="Helical" evidence="2">
    <location>
        <begin position="119"/>
        <end position="136"/>
    </location>
</feature>
<reference evidence="3 4" key="1">
    <citation type="submission" date="2018-08" db="EMBL/GenBank/DDBJ databases">
        <title>Recombination of ecologically and evolutionarily significant loci maintains genetic cohesion in the Pseudomonas syringae species complex.</title>
        <authorList>
            <person name="Dillon M."/>
            <person name="Thakur S."/>
            <person name="Almeida R.N.D."/>
            <person name="Weir B.S."/>
            <person name="Guttman D.S."/>
        </authorList>
    </citation>
    <scope>NUCLEOTIDE SEQUENCE [LARGE SCALE GENOMIC DNA]</scope>
    <source>
        <strain evidence="3 4">ICMP 4330</strain>
    </source>
</reference>
<comment type="caution">
    <text evidence="3">The sequence shown here is derived from an EMBL/GenBank/DDBJ whole genome shotgun (WGS) entry which is preliminary data.</text>
</comment>
<dbReference type="Proteomes" id="UP000267908">
    <property type="component" value="Unassembled WGS sequence"/>
</dbReference>
<keyword evidence="2" id="KW-0812">Transmembrane</keyword>
<keyword evidence="2" id="KW-1133">Transmembrane helix</keyword>
<protein>
    <submittedName>
        <fullName evidence="3">Uncharacterized protein</fullName>
    </submittedName>
</protein>
<dbReference type="RefSeq" id="WP_057436237.1">
    <property type="nucleotide sequence ID" value="NZ_LJQH01000217.1"/>
</dbReference>
<keyword evidence="1" id="KW-0175">Coiled coil</keyword>
<feature type="transmembrane region" description="Helical" evidence="2">
    <location>
        <begin position="63"/>
        <end position="82"/>
    </location>
</feature>
<name>A0A0P9PNH5_9PSED</name>
<dbReference type="AlphaFoldDB" id="A0A0P9PNH5"/>
<feature type="transmembrane region" description="Helical" evidence="2">
    <location>
        <begin position="29"/>
        <end position="51"/>
    </location>
</feature>
<dbReference type="EMBL" id="RBQG01000049">
    <property type="protein sequence ID" value="RMP17782.1"/>
    <property type="molecule type" value="Genomic_DNA"/>
</dbReference>
<evidence type="ECO:0000313" key="4">
    <source>
        <dbReference type="Proteomes" id="UP000267908"/>
    </source>
</evidence>
<keyword evidence="2" id="KW-0472">Membrane</keyword>
<proteinExistence type="predicted"/>
<evidence type="ECO:0000256" key="1">
    <source>
        <dbReference type="SAM" id="Coils"/>
    </source>
</evidence>
<evidence type="ECO:0000313" key="3">
    <source>
        <dbReference type="EMBL" id="RMP17782.1"/>
    </source>
</evidence>
<sequence>MGKQSRSKRVSPQPMAMYRSHVAAFRSRYLMSFLTPIFMGIFSLAISAGIVVDAYFPNDMERAGQSVMLLMGVTLVLSFGGIMMSRGHACGMWILAAILVGCFLAVLPTAPAHWRRYELMFYVLGLLFPLLGLLSLNSERGRELRLQWRIIRSERKEIRQEMRRRKDLEKHRENLRKRKALRESL</sequence>
<feature type="coiled-coil region" evidence="1">
    <location>
        <begin position="151"/>
        <end position="178"/>
    </location>
</feature>
<feature type="transmembrane region" description="Helical" evidence="2">
    <location>
        <begin position="89"/>
        <end position="107"/>
    </location>
</feature>
<accession>A0A0P9PNH5</accession>
<gene>
    <name evidence="3" type="ORF">ALQ28_00582</name>
</gene>